<accession>A0A0F9TSL6</accession>
<evidence type="ECO:0000256" key="1">
    <source>
        <dbReference type="SAM" id="MobiDB-lite"/>
    </source>
</evidence>
<feature type="region of interest" description="Disordered" evidence="1">
    <location>
        <begin position="367"/>
        <end position="388"/>
    </location>
</feature>
<organism evidence="2">
    <name type="scientific">marine sediment metagenome</name>
    <dbReference type="NCBI Taxonomy" id="412755"/>
    <lineage>
        <taxon>unclassified sequences</taxon>
        <taxon>metagenomes</taxon>
        <taxon>ecological metagenomes</taxon>
    </lineage>
</organism>
<dbReference type="AlphaFoldDB" id="A0A0F9TSL6"/>
<evidence type="ECO:0000313" key="2">
    <source>
        <dbReference type="EMBL" id="KKN52121.1"/>
    </source>
</evidence>
<gene>
    <name evidence="2" type="ORF">LCGC14_0615950</name>
</gene>
<sequence length="388" mass="43319">MAAPRRQTQIDVRRKRTAELQLHTKLVRFNTKVVRSVEARYRESGSVLDVTGTDDISQMLAPHYRKVGNIFKDDIRGVLPKAVGITREESAIVNRTLSFHYGERVDDQSQRILRTTQKNIEQAIGRAQRDHPTASRGQVAGVAGANLERMLAGRSHGISIYETQWSAEFAKLVEAAVLLGDETDLELKAAGEKKIKIWDSLGDSRVRVGAFNHLRADGQARLPDKPFDVSGEKLLFPGDLSLGASQGNIQRCRCSAYYDRVAIAKIRKGRVKREDLGAIAPEGAETVGATITVPLPPGFTFPRPKGRTKKGIKKGFQTRKVPIDKLDKELANSQRKIDSVEKQFSSAFKRKDTGGQRALQTQLERLKKRHQSLLSQTPNRIINKIKKK</sequence>
<dbReference type="EMBL" id="LAZR01001033">
    <property type="protein sequence ID" value="KKN52121.1"/>
    <property type="molecule type" value="Genomic_DNA"/>
</dbReference>
<comment type="caution">
    <text evidence="2">The sequence shown here is derived from an EMBL/GenBank/DDBJ whole genome shotgun (WGS) entry which is preliminary data.</text>
</comment>
<name>A0A0F9TSL6_9ZZZZ</name>
<reference evidence="2" key="1">
    <citation type="journal article" date="2015" name="Nature">
        <title>Complex archaea that bridge the gap between prokaryotes and eukaryotes.</title>
        <authorList>
            <person name="Spang A."/>
            <person name="Saw J.H."/>
            <person name="Jorgensen S.L."/>
            <person name="Zaremba-Niedzwiedzka K."/>
            <person name="Martijn J."/>
            <person name="Lind A.E."/>
            <person name="van Eijk R."/>
            <person name="Schleper C."/>
            <person name="Guy L."/>
            <person name="Ettema T.J."/>
        </authorList>
    </citation>
    <scope>NUCLEOTIDE SEQUENCE</scope>
</reference>
<proteinExistence type="predicted"/>
<evidence type="ECO:0008006" key="3">
    <source>
        <dbReference type="Google" id="ProtNLM"/>
    </source>
</evidence>
<protein>
    <recommendedName>
        <fullName evidence="3">Phage head morphogenesis domain-containing protein</fullName>
    </recommendedName>
</protein>